<dbReference type="Proteomes" id="UP000006094">
    <property type="component" value="Chromosome"/>
</dbReference>
<dbReference type="PATRIC" id="fig|1128398.3.peg.1052"/>
<dbReference type="HOGENOM" id="CLU_016047_14_3_9"/>
<organism evidence="11 12">
    <name type="scientific">Gottschalkia acidurici (strain ATCC 7906 / DSM 604 / BCRC 14475 / CIP 104303 / KCTC 5404 / NCIMB 10678 / 9a)</name>
    <name type="common">Clostridium acidurici</name>
    <dbReference type="NCBI Taxonomy" id="1128398"/>
    <lineage>
        <taxon>Bacteria</taxon>
        <taxon>Bacillati</taxon>
        <taxon>Bacillota</taxon>
        <taxon>Tissierellia</taxon>
        <taxon>Tissierellales</taxon>
        <taxon>Gottschalkiaceae</taxon>
        <taxon>Gottschalkia</taxon>
    </lineage>
</organism>
<dbReference type="GO" id="GO:0015419">
    <property type="term" value="F:ABC-type sulfate transporter activity"/>
    <property type="evidence" value="ECO:0007669"/>
    <property type="project" value="InterPro"/>
</dbReference>
<evidence type="ECO:0000256" key="6">
    <source>
        <dbReference type="ARBA" id="ARBA00023032"/>
    </source>
</evidence>
<gene>
    <name evidence="11" type="primary">modB2</name>
    <name evidence="11" type="ordered locus">Curi_c10500</name>
</gene>
<evidence type="ECO:0000256" key="7">
    <source>
        <dbReference type="ARBA" id="ARBA00023136"/>
    </source>
</evidence>
<keyword evidence="5 9" id="KW-1133">Transmembrane helix</keyword>
<comment type="subcellular location">
    <subcellularLocation>
        <location evidence="9">Cell membrane</location>
        <topology evidence="9">Multi-pass membrane protein</topology>
    </subcellularLocation>
    <subcellularLocation>
        <location evidence="1">Membrane</location>
        <topology evidence="1">Multi-pass membrane protein</topology>
    </subcellularLocation>
</comment>
<dbReference type="KEGG" id="cad:Curi_c10500"/>
<comment type="subunit">
    <text evidence="2">The complex is composed of two ATP-binding proteins (CysA), two transmembrane proteins (CysT and CysW) and a solute-binding protein (CysP).</text>
</comment>
<evidence type="ECO:0000256" key="9">
    <source>
        <dbReference type="RuleBase" id="RU363032"/>
    </source>
</evidence>
<dbReference type="AlphaFoldDB" id="K0AXY4"/>
<name>K0AXY4_GOTA9</name>
<dbReference type="InterPro" id="IPR006469">
    <property type="entry name" value="NifC_ABC_porter"/>
</dbReference>
<dbReference type="PANTHER" id="PTHR30406">
    <property type="entry name" value="SULFATE TRANSPORT SYSTEM PERMEASE PROTEIN"/>
    <property type="match status" value="1"/>
</dbReference>
<reference evidence="11 12" key="1">
    <citation type="journal article" date="2012" name="PLoS ONE">
        <title>The purine-utilizing bacterium Clostridium acidurici 9a: a genome-guided metabolic reconsideration.</title>
        <authorList>
            <person name="Hartwich K."/>
            <person name="Poehlein A."/>
            <person name="Daniel R."/>
        </authorList>
    </citation>
    <scope>NUCLEOTIDE SEQUENCE [LARGE SCALE GENOMIC DNA]</scope>
    <source>
        <strain evidence="12">ATCC 7906 / DSM 604 / BCRC 14475 / CIP 104303 / KCTC 5404 / NCIMB 10678 / 9a</strain>
    </source>
</reference>
<feature type="transmembrane region" description="Helical" evidence="9">
    <location>
        <begin position="55"/>
        <end position="81"/>
    </location>
</feature>
<dbReference type="SUPFAM" id="SSF161098">
    <property type="entry name" value="MetI-like"/>
    <property type="match status" value="1"/>
</dbReference>
<feature type="transmembrane region" description="Helical" evidence="9">
    <location>
        <begin position="93"/>
        <end position="116"/>
    </location>
</feature>
<dbReference type="NCBIfam" id="TIGR01581">
    <property type="entry name" value="Mo_ABC_porter"/>
    <property type="match status" value="1"/>
</dbReference>
<comment type="function">
    <text evidence="8">Part of the ABC transporter complex CysAWTP (TC 3.A.1.6.1) involved in sulfate/thiosulfate import. Probably responsible for the translocation of the substrate across the membrane.</text>
</comment>
<dbReference type="GO" id="GO:0005886">
    <property type="term" value="C:plasma membrane"/>
    <property type="evidence" value="ECO:0007669"/>
    <property type="project" value="UniProtKB-SubCell"/>
</dbReference>
<evidence type="ECO:0000256" key="4">
    <source>
        <dbReference type="ARBA" id="ARBA00022692"/>
    </source>
</evidence>
<dbReference type="Pfam" id="PF00528">
    <property type="entry name" value="BPD_transp_1"/>
    <property type="match status" value="1"/>
</dbReference>
<accession>K0AXY4</accession>
<dbReference type="InterPro" id="IPR000515">
    <property type="entry name" value="MetI-like"/>
</dbReference>
<evidence type="ECO:0000259" key="10">
    <source>
        <dbReference type="PROSITE" id="PS50928"/>
    </source>
</evidence>
<keyword evidence="3 9" id="KW-0813">Transport</keyword>
<protein>
    <submittedName>
        <fullName evidence="11">Molybdate ABC transporter permease protein ModB</fullName>
    </submittedName>
</protein>
<feature type="transmembrane region" description="Helical" evidence="9">
    <location>
        <begin position="12"/>
        <end position="35"/>
    </location>
</feature>
<dbReference type="PROSITE" id="PS50928">
    <property type="entry name" value="ABC_TM1"/>
    <property type="match status" value="1"/>
</dbReference>
<evidence type="ECO:0000313" key="12">
    <source>
        <dbReference type="Proteomes" id="UP000006094"/>
    </source>
</evidence>
<keyword evidence="4 9" id="KW-0812">Transmembrane</keyword>
<dbReference type="InterPro" id="IPR005667">
    <property type="entry name" value="Sulph_transpt2"/>
</dbReference>
<keyword evidence="7 9" id="KW-0472">Membrane</keyword>
<feature type="transmembrane region" description="Helical" evidence="9">
    <location>
        <begin position="128"/>
        <end position="144"/>
    </location>
</feature>
<dbReference type="InterPro" id="IPR035906">
    <property type="entry name" value="MetI-like_sf"/>
</dbReference>
<keyword evidence="6" id="KW-0764">Sulfate transport</keyword>
<dbReference type="OrthoDB" id="9795403at2"/>
<evidence type="ECO:0000256" key="8">
    <source>
        <dbReference type="ARBA" id="ARBA00025323"/>
    </source>
</evidence>
<evidence type="ECO:0000256" key="2">
    <source>
        <dbReference type="ARBA" id="ARBA00011779"/>
    </source>
</evidence>
<dbReference type="PANTHER" id="PTHR30406:SF8">
    <property type="entry name" value="SULFATE TRANSPORT SYSTEM PERMEASE PROTEIN CYST"/>
    <property type="match status" value="1"/>
</dbReference>
<evidence type="ECO:0000313" key="11">
    <source>
        <dbReference type="EMBL" id="AFS78064.1"/>
    </source>
</evidence>
<evidence type="ECO:0000256" key="3">
    <source>
        <dbReference type="ARBA" id="ARBA00022448"/>
    </source>
</evidence>
<proteinExistence type="inferred from homology"/>
<keyword evidence="12" id="KW-1185">Reference proteome</keyword>
<evidence type="ECO:0000256" key="5">
    <source>
        <dbReference type="ARBA" id="ARBA00022989"/>
    </source>
</evidence>
<sequence>MKSNLKYKNLFFTLMIFLFMFLFFSFISLVIINLFREGLPNFFANVYDEEILFAIRLSLVTSTISTLICMAFALPISYALARYEFPFKSLVMSIMQIPMSLPPLASGLALLLFFSLDNIRNFLDKYDISPVFSVKGIIVAHFFINTPYMIRILKATIENIDPKLEFVSRTLGYSKLKTFFKITLPLSKKGLFASTVITWSKAMGEFGTVLLLAGATRMKTETLPVTIYLNVSVGSLDKALTSAIVLIVISSISLLIFSRFEDSKF</sequence>
<comment type="similarity">
    <text evidence="9">Belongs to the binding-protein-dependent transport system permease family.</text>
</comment>
<dbReference type="Gene3D" id="1.10.3720.10">
    <property type="entry name" value="MetI-like"/>
    <property type="match status" value="1"/>
</dbReference>
<dbReference type="CDD" id="cd06261">
    <property type="entry name" value="TM_PBP2"/>
    <property type="match status" value="1"/>
</dbReference>
<dbReference type="EMBL" id="CP003326">
    <property type="protein sequence ID" value="AFS78064.1"/>
    <property type="molecule type" value="Genomic_DNA"/>
</dbReference>
<feature type="transmembrane region" description="Helical" evidence="9">
    <location>
        <begin position="239"/>
        <end position="257"/>
    </location>
</feature>
<dbReference type="STRING" id="1128398.Curi_c10500"/>
<dbReference type="eggNOG" id="COG0555">
    <property type="taxonomic scope" value="Bacteria"/>
</dbReference>
<evidence type="ECO:0000256" key="1">
    <source>
        <dbReference type="ARBA" id="ARBA00004141"/>
    </source>
</evidence>
<feature type="domain" description="ABC transmembrane type-1" evidence="10">
    <location>
        <begin position="55"/>
        <end position="257"/>
    </location>
</feature>